<feature type="transmembrane region" description="Helical" evidence="1">
    <location>
        <begin position="12"/>
        <end position="33"/>
    </location>
</feature>
<protein>
    <submittedName>
        <fullName evidence="2">Uncharacterized protein</fullName>
    </submittedName>
</protein>
<feature type="transmembrane region" description="Helical" evidence="1">
    <location>
        <begin position="169"/>
        <end position="191"/>
    </location>
</feature>
<keyword evidence="1" id="KW-1133">Transmembrane helix</keyword>
<dbReference type="AlphaFoldDB" id="A0A1C7NH68"/>
<dbReference type="InParanoid" id="A0A1C7NH68"/>
<keyword evidence="1" id="KW-0472">Membrane</keyword>
<dbReference type="Proteomes" id="UP000093000">
    <property type="component" value="Unassembled WGS sequence"/>
</dbReference>
<feature type="transmembrane region" description="Helical" evidence="1">
    <location>
        <begin position="86"/>
        <end position="108"/>
    </location>
</feature>
<comment type="caution">
    <text evidence="2">The sequence shown here is derived from an EMBL/GenBank/DDBJ whole genome shotgun (WGS) entry which is preliminary data.</text>
</comment>
<keyword evidence="3" id="KW-1185">Reference proteome</keyword>
<accession>A0A1C7NH68</accession>
<dbReference type="STRING" id="101091.A0A1C7NH68"/>
<reference evidence="2 3" key="1">
    <citation type="submission" date="2016-03" db="EMBL/GenBank/DDBJ databases">
        <title>Choanephora cucurbitarum.</title>
        <authorList>
            <person name="Min B."/>
            <person name="Park H."/>
            <person name="Park J.-H."/>
            <person name="Shin H.-D."/>
            <person name="Choi I.-G."/>
        </authorList>
    </citation>
    <scope>NUCLEOTIDE SEQUENCE [LARGE SCALE GENOMIC DNA]</scope>
    <source>
        <strain evidence="2 3">KUS-F28377</strain>
    </source>
</reference>
<keyword evidence="1" id="KW-0812">Transmembrane</keyword>
<evidence type="ECO:0000256" key="1">
    <source>
        <dbReference type="SAM" id="Phobius"/>
    </source>
</evidence>
<organism evidence="2 3">
    <name type="scientific">Choanephora cucurbitarum</name>
    <dbReference type="NCBI Taxonomy" id="101091"/>
    <lineage>
        <taxon>Eukaryota</taxon>
        <taxon>Fungi</taxon>
        <taxon>Fungi incertae sedis</taxon>
        <taxon>Mucoromycota</taxon>
        <taxon>Mucoromycotina</taxon>
        <taxon>Mucoromycetes</taxon>
        <taxon>Mucorales</taxon>
        <taxon>Mucorineae</taxon>
        <taxon>Choanephoraceae</taxon>
        <taxon>Choanephoroideae</taxon>
        <taxon>Choanephora</taxon>
    </lineage>
</organism>
<proteinExistence type="predicted"/>
<name>A0A1C7NH68_9FUNG</name>
<dbReference type="OrthoDB" id="2244769at2759"/>
<evidence type="ECO:0000313" key="3">
    <source>
        <dbReference type="Proteomes" id="UP000093000"/>
    </source>
</evidence>
<feature type="transmembrane region" description="Helical" evidence="1">
    <location>
        <begin position="53"/>
        <end position="74"/>
    </location>
</feature>
<evidence type="ECO:0000313" key="2">
    <source>
        <dbReference type="EMBL" id="OBZ88385.1"/>
    </source>
</evidence>
<sequence length="244" mass="26776">MPSRCCCIIPLRGGVIISGLIMLVVSGALLGATFTHKNPMVIHLSITHAILPWVYIGFTIAIAVISLLMVFSGSVAKLSMMRLTKLLLWLLVFLLTIWEAVCFILSLVNRSKTLTACEEANPSDTVSNANNATVSVGGYTTTFLGMEYGNTYGLANCGQAVQAGVIGNAILLFIGQLFMFYAATVVGSFTTKLRERKLGHRLRDLEWDDNLDELASTYRADAQNAPKYPLTDMNKKKKKKWFGK</sequence>
<gene>
    <name evidence="2" type="ORF">A0J61_03574</name>
</gene>
<dbReference type="EMBL" id="LUGH01000156">
    <property type="protein sequence ID" value="OBZ88385.1"/>
    <property type="molecule type" value="Genomic_DNA"/>
</dbReference>